<dbReference type="GO" id="GO:0071949">
    <property type="term" value="F:FAD binding"/>
    <property type="evidence" value="ECO:0007669"/>
    <property type="project" value="InterPro"/>
</dbReference>
<evidence type="ECO:0000313" key="11">
    <source>
        <dbReference type="Proteomes" id="UP000274556"/>
    </source>
</evidence>
<dbReference type="InterPro" id="IPR018168">
    <property type="entry name" value="Ubi_Hdrlase_CS"/>
</dbReference>
<keyword evidence="6" id="KW-0560">Oxidoreductase</keyword>
<dbReference type="GO" id="GO:0008681">
    <property type="term" value="F:2-octaprenyl-6-methoxyphenol hydroxylase activity"/>
    <property type="evidence" value="ECO:0007669"/>
    <property type="project" value="InterPro"/>
</dbReference>
<evidence type="ECO:0000256" key="5">
    <source>
        <dbReference type="ARBA" id="ARBA00022827"/>
    </source>
</evidence>
<evidence type="ECO:0000256" key="2">
    <source>
        <dbReference type="ARBA" id="ARBA00004749"/>
    </source>
</evidence>
<dbReference type="AlphaFoldDB" id="A0A495V374"/>
<dbReference type="RefSeq" id="WP_120796298.1">
    <property type="nucleotide sequence ID" value="NZ_RBXL01000001.1"/>
</dbReference>
<evidence type="ECO:0000256" key="7">
    <source>
        <dbReference type="ARBA" id="ARBA00023033"/>
    </source>
</evidence>
<dbReference type="InterPro" id="IPR036188">
    <property type="entry name" value="FAD/NAD-bd_sf"/>
</dbReference>
<gene>
    <name evidence="10" type="ORF">BDD21_1120</name>
</gene>
<evidence type="ECO:0000256" key="6">
    <source>
        <dbReference type="ARBA" id="ARBA00023002"/>
    </source>
</evidence>
<dbReference type="PROSITE" id="PS01304">
    <property type="entry name" value="UBIH"/>
    <property type="match status" value="1"/>
</dbReference>
<evidence type="ECO:0000256" key="3">
    <source>
        <dbReference type="ARBA" id="ARBA00005349"/>
    </source>
</evidence>
<dbReference type="SUPFAM" id="SSF51905">
    <property type="entry name" value="FAD/NAD(P)-binding domain"/>
    <property type="match status" value="1"/>
</dbReference>
<evidence type="ECO:0000259" key="9">
    <source>
        <dbReference type="Pfam" id="PF01494"/>
    </source>
</evidence>
<dbReference type="NCBIfam" id="TIGR01988">
    <property type="entry name" value="Ubi-OHases"/>
    <property type="match status" value="1"/>
</dbReference>
<sequence length="412" mass="44256">MHEYDLVIIGGGLVGGSLACALSGCGLRIAVVEAVPASAEHQPSYDERVIALSWGSRRILEAIGVWPDIAPEAEPIRQVHVSDRGHCGFTRLGPDDAGVEALGYVAPARVMGAAIRSALALSPDVELLCPARLLEHRVTADRVELGVQHGEARLRLSAALLVAADGGDSAVRRQLDLETRDERYEQDAVITTVSPDRPRNGVAFERFTDTGPLALLPMTGGRYSVVWTCRGEETSTLLALSDEAFLARLQARFGYRLGRFLQVGPRRAYPLKLVLTRNPVQPRVVLIGNAAHTLHPVAGQGFNLGLRDVAALAEVIAQSARAGADLGGPAALSDYRGWRGSDQPSTARLTDLLARVFVNPWTPLRFARNAAMLGLDLIPPARHRVAQRFMGVGGRLPRLACGVPLEKADARN</sequence>
<comment type="caution">
    <text evidence="10">The sequence shown here is derived from an EMBL/GenBank/DDBJ whole genome shotgun (WGS) entry which is preliminary data.</text>
</comment>
<dbReference type="OrthoDB" id="9769565at2"/>
<dbReference type="NCBIfam" id="TIGR01984">
    <property type="entry name" value="UbiH"/>
    <property type="match status" value="1"/>
</dbReference>
<dbReference type="Gene3D" id="3.50.50.60">
    <property type="entry name" value="FAD/NAD(P)-binding domain"/>
    <property type="match status" value="2"/>
</dbReference>
<dbReference type="UniPathway" id="UPA00232"/>
<organism evidence="10 11">
    <name type="scientific">Thiocapsa rosea</name>
    <dbReference type="NCBI Taxonomy" id="69360"/>
    <lineage>
        <taxon>Bacteria</taxon>
        <taxon>Pseudomonadati</taxon>
        <taxon>Pseudomonadota</taxon>
        <taxon>Gammaproteobacteria</taxon>
        <taxon>Chromatiales</taxon>
        <taxon>Chromatiaceae</taxon>
        <taxon>Thiocapsa</taxon>
    </lineage>
</organism>
<keyword evidence="5" id="KW-0274">FAD</keyword>
<dbReference type="InterPro" id="IPR002938">
    <property type="entry name" value="FAD-bd"/>
</dbReference>
<dbReference type="GO" id="GO:0110142">
    <property type="term" value="C:ubiquinone biosynthesis complex"/>
    <property type="evidence" value="ECO:0007669"/>
    <property type="project" value="UniProtKB-ARBA"/>
</dbReference>
<evidence type="ECO:0000256" key="1">
    <source>
        <dbReference type="ARBA" id="ARBA00001974"/>
    </source>
</evidence>
<dbReference type="InterPro" id="IPR011295">
    <property type="entry name" value="UbiH"/>
</dbReference>
<evidence type="ECO:0000256" key="8">
    <source>
        <dbReference type="ARBA" id="ARBA00065734"/>
    </source>
</evidence>
<feature type="domain" description="FAD-binding" evidence="9">
    <location>
        <begin position="4"/>
        <end position="321"/>
    </location>
</feature>
<evidence type="ECO:0000256" key="4">
    <source>
        <dbReference type="ARBA" id="ARBA00022630"/>
    </source>
</evidence>
<comment type="subunit">
    <text evidence="8">Component of the Ubi complex metabolon, which regroups five ubiquinone biosynthesis proteins (UbiE, UbiF, UbiG, UbiH and UbiI) and two accessory factors (UbiK and the lipid-binding protein UbiJ).</text>
</comment>
<dbReference type="Proteomes" id="UP000274556">
    <property type="component" value="Unassembled WGS sequence"/>
</dbReference>
<accession>A0A495V374</accession>
<protein>
    <submittedName>
        <fullName evidence="10">2-octaprenyl-6-methoxyphenol hydroxylase /2-octaprenyl-3-methyl-6-methoxy-1,4-benzoquinol hydroxylase</fullName>
    </submittedName>
</protein>
<keyword evidence="7" id="KW-0503">Monooxygenase</keyword>
<dbReference type="PRINTS" id="PR00420">
    <property type="entry name" value="RNGMNOXGNASE"/>
</dbReference>
<keyword evidence="4" id="KW-0285">Flavoprotein</keyword>
<dbReference type="Pfam" id="PF01494">
    <property type="entry name" value="FAD_binding_3"/>
    <property type="match status" value="1"/>
</dbReference>
<dbReference type="NCBIfam" id="NF004356">
    <property type="entry name" value="PRK05732.1"/>
    <property type="match status" value="1"/>
</dbReference>
<dbReference type="InterPro" id="IPR010971">
    <property type="entry name" value="UbiH/COQ6"/>
</dbReference>
<dbReference type="GO" id="GO:0006744">
    <property type="term" value="P:ubiquinone biosynthetic process"/>
    <property type="evidence" value="ECO:0007669"/>
    <property type="project" value="UniProtKB-UniPathway"/>
</dbReference>
<comment type="pathway">
    <text evidence="2">Cofactor biosynthesis; ubiquinone biosynthesis.</text>
</comment>
<proteinExistence type="inferred from homology"/>
<keyword evidence="11" id="KW-1185">Reference proteome</keyword>
<comment type="similarity">
    <text evidence="3">Belongs to the UbiH/COQ6 family.</text>
</comment>
<dbReference type="PANTHER" id="PTHR43876:SF8">
    <property type="entry name" value="2-OCTAPRENYL-6-METHOXYPHENOL HYDROXYLASE"/>
    <property type="match status" value="1"/>
</dbReference>
<dbReference type="PANTHER" id="PTHR43876">
    <property type="entry name" value="UBIQUINONE BIOSYNTHESIS MONOOXYGENASE COQ6, MITOCHONDRIAL"/>
    <property type="match status" value="1"/>
</dbReference>
<dbReference type="FunFam" id="3.50.50.60:FF:000021">
    <property type="entry name" value="Ubiquinone biosynthesis monooxygenase COQ6"/>
    <property type="match status" value="1"/>
</dbReference>
<dbReference type="InterPro" id="IPR051205">
    <property type="entry name" value="UbiH/COQ6_monooxygenase"/>
</dbReference>
<dbReference type="EMBL" id="RBXL01000001">
    <property type="protein sequence ID" value="RKT43764.1"/>
    <property type="molecule type" value="Genomic_DNA"/>
</dbReference>
<comment type="cofactor">
    <cofactor evidence="1">
        <name>FAD</name>
        <dbReference type="ChEBI" id="CHEBI:57692"/>
    </cofactor>
</comment>
<reference evidence="10 11" key="1">
    <citation type="submission" date="2018-10" db="EMBL/GenBank/DDBJ databases">
        <title>Genomic Encyclopedia of Archaeal and Bacterial Type Strains, Phase II (KMG-II): from individual species to whole genera.</title>
        <authorList>
            <person name="Goeker M."/>
        </authorList>
    </citation>
    <scope>NUCLEOTIDE SEQUENCE [LARGE SCALE GENOMIC DNA]</scope>
    <source>
        <strain evidence="10 11">DSM 235</strain>
    </source>
</reference>
<name>A0A495V374_9GAMM</name>
<evidence type="ECO:0000313" key="10">
    <source>
        <dbReference type="EMBL" id="RKT43764.1"/>
    </source>
</evidence>